<gene>
    <name evidence="2" type="ORF">NP493_6052g00009</name>
</gene>
<comment type="caution">
    <text evidence="2">The sequence shown here is derived from an EMBL/GenBank/DDBJ whole genome shotgun (WGS) entry which is preliminary data.</text>
</comment>
<organism evidence="2 3">
    <name type="scientific">Ridgeia piscesae</name>
    <name type="common">Tubeworm</name>
    <dbReference type="NCBI Taxonomy" id="27915"/>
    <lineage>
        <taxon>Eukaryota</taxon>
        <taxon>Metazoa</taxon>
        <taxon>Spiralia</taxon>
        <taxon>Lophotrochozoa</taxon>
        <taxon>Annelida</taxon>
        <taxon>Polychaeta</taxon>
        <taxon>Sedentaria</taxon>
        <taxon>Canalipalpata</taxon>
        <taxon>Sabellida</taxon>
        <taxon>Siboglinidae</taxon>
        <taxon>Ridgeia</taxon>
    </lineage>
</organism>
<feature type="compositionally biased region" description="Polar residues" evidence="1">
    <location>
        <begin position="82"/>
        <end position="93"/>
    </location>
</feature>
<protein>
    <submittedName>
        <fullName evidence="2">Uncharacterized protein</fullName>
    </submittedName>
</protein>
<name>A0AAD9ISQ9_RIDPI</name>
<sequence>MAPPTASQSSPAVKWVRAVRRLQRSAQKEAHQRNSLSPSSVCSSQSSSSLFSQHSSFFACVGGTKRSKRRRSRSRTAPIRRQVTTEVTKTRASQTEETSMRTGSSSSTSQTN</sequence>
<feature type="region of interest" description="Disordered" evidence="1">
    <location>
        <begin position="60"/>
        <end position="112"/>
    </location>
</feature>
<feature type="compositionally biased region" description="Low complexity" evidence="1">
    <location>
        <begin position="35"/>
        <end position="47"/>
    </location>
</feature>
<feature type="compositionally biased region" description="Basic residues" evidence="1">
    <location>
        <begin position="65"/>
        <end position="74"/>
    </location>
</feature>
<dbReference type="Proteomes" id="UP001209878">
    <property type="component" value="Unassembled WGS sequence"/>
</dbReference>
<evidence type="ECO:0000313" key="3">
    <source>
        <dbReference type="Proteomes" id="UP001209878"/>
    </source>
</evidence>
<evidence type="ECO:0000256" key="1">
    <source>
        <dbReference type="SAM" id="MobiDB-lite"/>
    </source>
</evidence>
<evidence type="ECO:0000313" key="2">
    <source>
        <dbReference type="EMBL" id="KAK2139984.1"/>
    </source>
</evidence>
<reference evidence="2" key="1">
    <citation type="journal article" date="2023" name="Mol. Biol. Evol.">
        <title>Third-Generation Sequencing Reveals the Adaptive Role of the Epigenome in Three Deep-Sea Polychaetes.</title>
        <authorList>
            <person name="Perez M."/>
            <person name="Aroh O."/>
            <person name="Sun Y."/>
            <person name="Lan Y."/>
            <person name="Juniper S.K."/>
            <person name="Young C.R."/>
            <person name="Angers B."/>
            <person name="Qian P.Y."/>
        </authorList>
    </citation>
    <scope>NUCLEOTIDE SEQUENCE</scope>
    <source>
        <strain evidence="2">R07B-5</strain>
    </source>
</reference>
<feature type="compositionally biased region" description="Low complexity" evidence="1">
    <location>
        <begin position="95"/>
        <end position="112"/>
    </location>
</feature>
<dbReference type="AlphaFoldDB" id="A0AAD9ISQ9"/>
<feature type="region of interest" description="Disordered" evidence="1">
    <location>
        <begin position="22"/>
        <end position="47"/>
    </location>
</feature>
<dbReference type="EMBL" id="JAODUO010006037">
    <property type="protein sequence ID" value="KAK2139984.1"/>
    <property type="molecule type" value="Genomic_DNA"/>
</dbReference>
<proteinExistence type="predicted"/>
<accession>A0AAD9ISQ9</accession>
<keyword evidence="3" id="KW-1185">Reference proteome</keyword>